<dbReference type="RefSeq" id="WP_209999457.1">
    <property type="nucleotide sequence ID" value="NZ_BAAAJY010000005.1"/>
</dbReference>
<organism evidence="2 3">
    <name type="scientific">Paeniglutamicibacter kerguelensis</name>
    <dbReference type="NCBI Taxonomy" id="254788"/>
    <lineage>
        <taxon>Bacteria</taxon>
        <taxon>Bacillati</taxon>
        <taxon>Actinomycetota</taxon>
        <taxon>Actinomycetes</taxon>
        <taxon>Micrococcales</taxon>
        <taxon>Micrococcaceae</taxon>
        <taxon>Paeniglutamicibacter</taxon>
    </lineage>
</organism>
<protein>
    <submittedName>
        <fullName evidence="2">Uncharacterized protein</fullName>
    </submittedName>
</protein>
<evidence type="ECO:0000313" key="3">
    <source>
        <dbReference type="Proteomes" id="UP001296993"/>
    </source>
</evidence>
<gene>
    <name evidence="2" type="ORF">JOF47_002787</name>
</gene>
<name>A0ABS4XFP0_9MICC</name>
<proteinExistence type="predicted"/>
<keyword evidence="3" id="KW-1185">Reference proteome</keyword>
<feature type="chain" id="PRO_5045599655" evidence="1">
    <location>
        <begin position="30"/>
        <end position="146"/>
    </location>
</feature>
<sequence>MRLTKIHLTTGFLALFALGLAGCSTPAPTPDPVRGQAWFDAVLDDEYKDDDSVSSGGGTTGATITITDVKAGWYAFDRACQGTTEATFTISHSEETLGEGQGGCDGSGFVTSTVELPAGEISVTATSDDPSTWWAARLRHTAAPTP</sequence>
<dbReference type="PROSITE" id="PS51257">
    <property type="entry name" value="PROKAR_LIPOPROTEIN"/>
    <property type="match status" value="1"/>
</dbReference>
<dbReference type="Proteomes" id="UP001296993">
    <property type="component" value="Unassembled WGS sequence"/>
</dbReference>
<accession>A0ABS4XFP0</accession>
<comment type="caution">
    <text evidence="2">The sequence shown here is derived from an EMBL/GenBank/DDBJ whole genome shotgun (WGS) entry which is preliminary data.</text>
</comment>
<dbReference type="EMBL" id="JAGIOF010000001">
    <property type="protein sequence ID" value="MBP2387276.1"/>
    <property type="molecule type" value="Genomic_DNA"/>
</dbReference>
<evidence type="ECO:0000256" key="1">
    <source>
        <dbReference type="SAM" id="SignalP"/>
    </source>
</evidence>
<reference evidence="2 3" key="1">
    <citation type="submission" date="2021-03" db="EMBL/GenBank/DDBJ databases">
        <title>Sequencing the genomes of 1000 actinobacteria strains.</title>
        <authorList>
            <person name="Klenk H.-P."/>
        </authorList>
    </citation>
    <scope>NUCLEOTIDE SEQUENCE [LARGE SCALE GENOMIC DNA]</scope>
    <source>
        <strain evidence="2 3">DSM 15797</strain>
    </source>
</reference>
<keyword evidence="1" id="KW-0732">Signal</keyword>
<evidence type="ECO:0000313" key="2">
    <source>
        <dbReference type="EMBL" id="MBP2387276.1"/>
    </source>
</evidence>
<feature type="signal peptide" evidence="1">
    <location>
        <begin position="1"/>
        <end position="29"/>
    </location>
</feature>